<proteinExistence type="predicted"/>
<dbReference type="InterPro" id="IPR029058">
    <property type="entry name" value="AB_hydrolase_fold"/>
</dbReference>
<evidence type="ECO:0008006" key="3">
    <source>
        <dbReference type="Google" id="ProtNLM"/>
    </source>
</evidence>
<evidence type="ECO:0000313" key="1">
    <source>
        <dbReference type="EMBL" id="MFD2919181.1"/>
    </source>
</evidence>
<dbReference type="RefSeq" id="WP_386096118.1">
    <property type="nucleotide sequence ID" value="NZ_JBHUOZ010000001.1"/>
</dbReference>
<dbReference type="PANTHER" id="PTHR35560">
    <property type="entry name" value="BLL0132 PROTEIN"/>
    <property type="match status" value="1"/>
</dbReference>
<dbReference type="Gene3D" id="3.40.50.1820">
    <property type="entry name" value="alpha/beta hydrolase"/>
    <property type="match status" value="1"/>
</dbReference>
<dbReference type="SUPFAM" id="SSF53474">
    <property type="entry name" value="alpha/beta-Hydrolases"/>
    <property type="match status" value="1"/>
</dbReference>
<accession>A0ABW6A2S1</accession>
<evidence type="ECO:0000313" key="2">
    <source>
        <dbReference type="Proteomes" id="UP001597511"/>
    </source>
</evidence>
<sequence>MYVRIVITWLVFIAGILPAHTQINSQTTGKTSFYFTNNGKINPMRVFYYSPKANVDSMPVVMLLHGAHRDASAYLDGVIASANLFGCKVIAPEFDQEDFEGADMYNLGNVYNRRKRVFNKPEDWTFSLIEPLFDSVVKMTGSKVTDYYMYGHSGGAQFVHRFLMYATQNRVISAAIANAGWYTALNNVAFPYGLKKSSVSNEQLISFLGKKVYLLLGDKDIERESRDFNASADADAQGKNRFERGKFYYQTVEQKAKELNTLLNWTLTIVPNVGHSNEGMSKYAFAAFFKTPVKQTTGKP</sequence>
<keyword evidence="2" id="KW-1185">Reference proteome</keyword>
<protein>
    <recommendedName>
        <fullName evidence="3">Alpha/beta hydrolase</fullName>
    </recommendedName>
</protein>
<reference evidence="2" key="1">
    <citation type="journal article" date="2019" name="Int. J. Syst. Evol. Microbiol.">
        <title>The Global Catalogue of Microorganisms (GCM) 10K type strain sequencing project: providing services to taxonomists for standard genome sequencing and annotation.</title>
        <authorList>
            <consortium name="The Broad Institute Genomics Platform"/>
            <consortium name="The Broad Institute Genome Sequencing Center for Infectious Disease"/>
            <person name="Wu L."/>
            <person name="Ma J."/>
        </authorList>
    </citation>
    <scope>NUCLEOTIDE SEQUENCE [LARGE SCALE GENOMIC DNA]</scope>
    <source>
        <strain evidence="2">KCTC 23299</strain>
    </source>
</reference>
<name>A0ABW6A2S1_9BACT</name>
<organism evidence="1 2">
    <name type="scientific">Terrimonas rubra</name>
    <dbReference type="NCBI Taxonomy" id="1035890"/>
    <lineage>
        <taxon>Bacteria</taxon>
        <taxon>Pseudomonadati</taxon>
        <taxon>Bacteroidota</taxon>
        <taxon>Chitinophagia</taxon>
        <taxon>Chitinophagales</taxon>
        <taxon>Chitinophagaceae</taxon>
        <taxon>Terrimonas</taxon>
    </lineage>
</organism>
<dbReference type="PANTHER" id="PTHR35560:SF3">
    <property type="entry name" value="PEPTIDASE S9 PROLYL OLIGOPEPTIDASE CATALYTIC DOMAIN-CONTAINING PROTEIN"/>
    <property type="match status" value="1"/>
</dbReference>
<dbReference type="Proteomes" id="UP001597511">
    <property type="component" value="Unassembled WGS sequence"/>
</dbReference>
<dbReference type="EMBL" id="JBHUOZ010000001">
    <property type="protein sequence ID" value="MFD2919181.1"/>
    <property type="molecule type" value="Genomic_DNA"/>
</dbReference>
<gene>
    <name evidence="1" type="ORF">ACFS6H_05605</name>
</gene>
<comment type="caution">
    <text evidence="1">The sequence shown here is derived from an EMBL/GenBank/DDBJ whole genome shotgun (WGS) entry which is preliminary data.</text>
</comment>